<gene>
    <name evidence="1" type="ORF">SHERM_19982</name>
</gene>
<accession>A0A9N7N7G4</accession>
<dbReference type="EMBL" id="CACSLK010023397">
    <property type="protein sequence ID" value="CAA0822511.1"/>
    <property type="molecule type" value="Genomic_DNA"/>
</dbReference>
<name>A0A9N7N7G4_STRHE</name>
<organism evidence="1 2">
    <name type="scientific">Striga hermonthica</name>
    <name type="common">Purple witchweed</name>
    <name type="synonym">Buchnera hermonthica</name>
    <dbReference type="NCBI Taxonomy" id="68872"/>
    <lineage>
        <taxon>Eukaryota</taxon>
        <taxon>Viridiplantae</taxon>
        <taxon>Streptophyta</taxon>
        <taxon>Embryophyta</taxon>
        <taxon>Tracheophyta</taxon>
        <taxon>Spermatophyta</taxon>
        <taxon>Magnoliopsida</taxon>
        <taxon>eudicotyledons</taxon>
        <taxon>Gunneridae</taxon>
        <taxon>Pentapetalae</taxon>
        <taxon>asterids</taxon>
        <taxon>lamiids</taxon>
        <taxon>Lamiales</taxon>
        <taxon>Orobanchaceae</taxon>
        <taxon>Buchnereae</taxon>
        <taxon>Striga</taxon>
    </lineage>
</organism>
<dbReference type="OrthoDB" id="439993at2759"/>
<dbReference type="InterPro" id="IPR023213">
    <property type="entry name" value="CAT-like_dom_sf"/>
</dbReference>
<protein>
    <submittedName>
        <fullName evidence="1">Uncharacterized protein</fullName>
    </submittedName>
</protein>
<dbReference type="PANTHER" id="PTHR34375:SF2">
    <property type="entry name" value="GATA ZINC FINGER PROTEIN"/>
    <property type="match status" value="1"/>
</dbReference>
<dbReference type="AlphaFoldDB" id="A0A9N7N7G4"/>
<dbReference type="Proteomes" id="UP001153555">
    <property type="component" value="Unassembled WGS sequence"/>
</dbReference>
<reference evidence="1" key="1">
    <citation type="submission" date="2019-12" db="EMBL/GenBank/DDBJ databases">
        <authorList>
            <person name="Scholes J."/>
        </authorList>
    </citation>
    <scope>NUCLEOTIDE SEQUENCE</scope>
</reference>
<sequence length="262" mass="28862">MSLPTTEAEPMTRMAGATEHSWCRAVPGGTGITAVALLLSKPPNSQFLQNALRKFQISHPILNSKLQFDPPSSSFSYRVPPSPHLEILHFDPQSTAEILRSGFTDEERGSIPPLHLILEHELNTNPWGNQNPDPKSDADVFFASLYDFGEEGKWVLALRLHTSVCDRTSAAALLEDLLGTMVGGAELEMEKLPELCLAIEDCIPSGLGNKPFWARGVDMLGYSLNSFRLANLDFKDTESPRMSRVVRLQMDVGETGRILSVS</sequence>
<evidence type="ECO:0000313" key="2">
    <source>
        <dbReference type="Proteomes" id="UP001153555"/>
    </source>
</evidence>
<dbReference type="Gene3D" id="3.30.559.10">
    <property type="entry name" value="Chloramphenicol acetyltransferase-like domain"/>
    <property type="match status" value="1"/>
</dbReference>
<dbReference type="PANTHER" id="PTHR34375">
    <property type="entry name" value="GATA ZINC FINGER PROTEIN-RELATED"/>
    <property type="match status" value="1"/>
</dbReference>
<keyword evidence="2" id="KW-1185">Reference proteome</keyword>
<evidence type="ECO:0000313" key="1">
    <source>
        <dbReference type="EMBL" id="CAA0822511.1"/>
    </source>
</evidence>
<dbReference type="SUPFAM" id="SSF52777">
    <property type="entry name" value="CoA-dependent acyltransferases"/>
    <property type="match status" value="1"/>
</dbReference>
<proteinExistence type="predicted"/>
<comment type="caution">
    <text evidence="1">The sequence shown here is derived from an EMBL/GenBank/DDBJ whole genome shotgun (WGS) entry which is preliminary data.</text>
</comment>